<proteinExistence type="evidence at transcript level"/>
<evidence type="ECO:0000313" key="3">
    <source>
        <dbReference type="EMBL" id="ACR37218.1"/>
    </source>
</evidence>
<keyword evidence="1" id="KW-0418">Kinase</keyword>
<dbReference type="PROSITE" id="PS51455">
    <property type="entry name" value="PIPK"/>
    <property type="match status" value="1"/>
</dbReference>
<keyword evidence="1" id="KW-0067">ATP-binding</keyword>
<dbReference type="GO" id="GO:0046488">
    <property type="term" value="P:phosphatidylinositol metabolic process"/>
    <property type="evidence" value="ECO:0007669"/>
    <property type="project" value="UniProtKB-UniRule"/>
</dbReference>
<dbReference type="GO" id="GO:0052742">
    <property type="term" value="F:phosphatidylinositol kinase activity"/>
    <property type="evidence" value="ECO:0007669"/>
    <property type="project" value="InterPro"/>
</dbReference>
<feature type="domain" description="PIPK" evidence="2">
    <location>
        <begin position="1"/>
        <end position="44"/>
    </location>
</feature>
<keyword evidence="1" id="KW-0547">Nucleotide-binding</keyword>
<dbReference type="GO" id="GO:0005524">
    <property type="term" value="F:ATP binding"/>
    <property type="evidence" value="ECO:0007669"/>
    <property type="project" value="UniProtKB-UniRule"/>
</dbReference>
<protein>
    <recommendedName>
        <fullName evidence="2">PIPK domain-containing protein</fullName>
    </recommendedName>
</protein>
<dbReference type="AlphaFoldDB" id="C4J7R8"/>
<reference evidence="3" key="2">
    <citation type="submission" date="2012-06" db="EMBL/GenBank/DDBJ databases">
        <authorList>
            <person name="Yu Y."/>
            <person name="Currie J."/>
            <person name="Lomeli R."/>
            <person name="Angelova A."/>
            <person name="Collura K."/>
            <person name="Wissotski M."/>
            <person name="Campos D."/>
            <person name="Kudrna D."/>
            <person name="Golser W."/>
            <person name="Ashely E."/>
            <person name="Descour A."/>
            <person name="Fernandes J."/>
            <person name="Soderlund C."/>
            <person name="Walbot V."/>
        </authorList>
    </citation>
    <scope>NUCLEOTIDE SEQUENCE</scope>
    <source>
        <strain evidence="3">B73</strain>
    </source>
</reference>
<accession>C4J7R8</accession>
<keyword evidence="1" id="KW-0808">Transferase</keyword>
<organism evidence="3">
    <name type="scientific">Zea mays</name>
    <name type="common">Maize</name>
    <dbReference type="NCBI Taxonomy" id="4577"/>
    <lineage>
        <taxon>Eukaryota</taxon>
        <taxon>Viridiplantae</taxon>
        <taxon>Streptophyta</taxon>
        <taxon>Embryophyta</taxon>
        <taxon>Tracheophyta</taxon>
        <taxon>Spermatophyta</taxon>
        <taxon>Magnoliopsida</taxon>
        <taxon>Liliopsida</taxon>
        <taxon>Poales</taxon>
        <taxon>Poaceae</taxon>
        <taxon>PACMAD clade</taxon>
        <taxon>Panicoideae</taxon>
        <taxon>Andropogonodae</taxon>
        <taxon>Andropogoneae</taxon>
        <taxon>Tripsacinae</taxon>
        <taxon>Zea</taxon>
    </lineage>
</organism>
<name>C4J7R8_MAIZE</name>
<evidence type="ECO:0000259" key="2">
    <source>
        <dbReference type="PROSITE" id="PS51455"/>
    </source>
</evidence>
<reference evidence="3" key="1">
    <citation type="journal article" date="2009" name="PLoS Genet.">
        <title>Sequencing, mapping, and analysis of 27,455 maize full-length cDNAs.</title>
        <authorList>
            <person name="Soderlund C."/>
            <person name="Descour A."/>
            <person name="Kudrna D."/>
            <person name="Bomhoff M."/>
            <person name="Boyd L."/>
            <person name="Currie J."/>
            <person name="Angelova A."/>
            <person name="Collura K."/>
            <person name="Wissotski M."/>
            <person name="Ashley E."/>
            <person name="Morrow D."/>
            <person name="Fernandes J."/>
            <person name="Walbot V."/>
            <person name="Yu Y."/>
        </authorList>
    </citation>
    <scope>NUCLEOTIDE SEQUENCE</scope>
    <source>
        <strain evidence="3">B73</strain>
    </source>
</reference>
<dbReference type="InterPro" id="IPR002498">
    <property type="entry name" value="PInositol-4-P-4/5-kinase_core"/>
</dbReference>
<dbReference type="EMBL" id="BT086865">
    <property type="protein sequence ID" value="ACR37218.1"/>
    <property type="molecule type" value="mRNA"/>
</dbReference>
<sequence length="44" mass="4996">MDYSLLVGIHFKDRCKAAMVTMVVTDCIWSIKFLLWGSGYLPVS</sequence>
<evidence type="ECO:0000256" key="1">
    <source>
        <dbReference type="PROSITE-ProRule" id="PRU00781"/>
    </source>
</evidence>